<protein>
    <submittedName>
        <fullName evidence="4">Class II aldolase/adducin family protein</fullName>
    </submittedName>
</protein>
<dbReference type="PANTHER" id="PTHR22789">
    <property type="entry name" value="FUCULOSE PHOSPHATE ALDOLASE"/>
    <property type="match status" value="1"/>
</dbReference>
<dbReference type="GO" id="GO:0019323">
    <property type="term" value="P:pentose catabolic process"/>
    <property type="evidence" value="ECO:0007669"/>
    <property type="project" value="TreeGrafter"/>
</dbReference>
<evidence type="ECO:0000259" key="3">
    <source>
        <dbReference type="SMART" id="SM01007"/>
    </source>
</evidence>
<dbReference type="AlphaFoldDB" id="A0A9D2AE99"/>
<dbReference type="SUPFAM" id="SSF53639">
    <property type="entry name" value="AraD/HMP-PK domain-like"/>
    <property type="match status" value="1"/>
</dbReference>
<keyword evidence="2" id="KW-0456">Lyase</keyword>
<dbReference type="Pfam" id="PF00596">
    <property type="entry name" value="Aldolase_II"/>
    <property type="match status" value="1"/>
</dbReference>
<dbReference type="GO" id="GO:0016832">
    <property type="term" value="F:aldehyde-lyase activity"/>
    <property type="evidence" value="ECO:0007669"/>
    <property type="project" value="TreeGrafter"/>
</dbReference>
<sequence>MCDPLKENSRLLCRVGRLAYQKGYVASNDGNISVRLPDKSILITPSGVSKGRMLPGQMVNLRPENGGYIVSGTGPSSETEMHKALYEADPTIGAVIHLHAPRAVCFSARGPGARWPALCADIILQVGYIPVVPYLPLGSRELAQAVALHANTSCAVLLQNHGLTAWGKDLWQAFDRAEAVEHYFRVLALYEQAGSAGKLLCPEELSALDALRLAQGESRGKGPWATAAGVRP</sequence>
<feature type="domain" description="Class II aldolase/adducin N-terminal" evidence="3">
    <location>
        <begin position="10"/>
        <end position="188"/>
    </location>
</feature>
<dbReference type="Gene3D" id="3.40.225.10">
    <property type="entry name" value="Class II aldolase/adducin N-terminal domain"/>
    <property type="match status" value="1"/>
</dbReference>
<reference evidence="4" key="1">
    <citation type="journal article" date="2021" name="PeerJ">
        <title>Extensive microbial diversity within the chicken gut microbiome revealed by metagenomics and culture.</title>
        <authorList>
            <person name="Gilroy R."/>
            <person name="Ravi A."/>
            <person name="Getino M."/>
            <person name="Pursley I."/>
            <person name="Horton D.L."/>
            <person name="Alikhan N.F."/>
            <person name="Baker D."/>
            <person name="Gharbi K."/>
            <person name="Hall N."/>
            <person name="Watson M."/>
            <person name="Adriaenssens E.M."/>
            <person name="Foster-Nyarko E."/>
            <person name="Jarju S."/>
            <person name="Secka A."/>
            <person name="Antonio M."/>
            <person name="Oren A."/>
            <person name="Chaudhuri R.R."/>
            <person name="La Ragione R."/>
            <person name="Hildebrand F."/>
            <person name="Pallen M.J."/>
        </authorList>
    </citation>
    <scope>NUCLEOTIDE SEQUENCE</scope>
    <source>
        <strain evidence="4">2239</strain>
    </source>
</reference>
<dbReference type="PANTHER" id="PTHR22789:SF0">
    <property type="entry name" value="3-OXO-TETRONATE 4-PHOSPHATE DECARBOXYLASE-RELATED"/>
    <property type="match status" value="1"/>
</dbReference>
<evidence type="ECO:0000256" key="1">
    <source>
        <dbReference type="ARBA" id="ARBA00022723"/>
    </source>
</evidence>
<keyword evidence="1" id="KW-0479">Metal-binding</keyword>
<dbReference type="GO" id="GO:0046872">
    <property type="term" value="F:metal ion binding"/>
    <property type="evidence" value="ECO:0007669"/>
    <property type="project" value="UniProtKB-KW"/>
</dbReference>
<dbReference type="SMART" id="SM01007">
    <property type="entry name" value="Aldolase_II"/>
    <property type="match status" value="1"/>
</dbReference>
<reference evidence="4" key="2">
    <citation type="submission" date="2021-04" db="EMBL/GenBank/DDBJ databases">
        <authorList>
            <person name="Gilroy R."/>
        </authorList>
    </citation>
    <scope>NUCLEOTIDE SEQUENCE</scope>
    <source>
        <strain evidence="4">2239</strain>
    </source>
</reference>
<dbReference type="InterPro" id="IPR001303">
    <property type="entry name" value="Aldolase_II/adducin_N"/>
</dbReference>
<evidence type="ECO:0000313" key="4">
    <source>
        <dbReference type="EMBL" id="HIX05682.1"/>
    </source>
</evidence>
<name>A0A9D2AE99_9FIRM</name>
<proteinExistence type="predicted"/>
<organism evidence="4 5">
    <name type="scientific">Candidatus Allofournierella pullicola</name>
    <dbReference type="NCBI Taxonomy" id="2838596"/>
    <lineage>
        <taxon>Bacteria</taxon>
        <taxon>Bacillati</taxon>
        <taxon>Bacillota</taxon>
        <taxon>Clostridia</taxon>
        <taxon>Eubacteriales</taxon>
        <taxon>Oscillospiraceae</taxon>
        <taxon>Allofournierella</taxon>
    </lineage>
</organism>
<gene>
    <name evidence="4" type="ORF">H9865_06230</name>
</gene>
<evidence type="ECO:0000256" key="2">
    <source>
        <dbReference type="ARBA" id="ARBA00023239"/>
    </source>
</evidence>
<dbReference type="InterPro" id="IPR050197">
    <property type="entry name" value="Aldolase_class_II_sugar_metab"/>
</dbReference>
<dbReference type="Proteomes" id="UP000824193">
    <property type="component" value="Unassembled WGS sequence"/>
</dbReference>
<accession>A0A9D2AE99</accession>
<dbReference type="EMBL" id="DXFW01000019">
    <property type="protein sequence ID" value="HIX05682.1"/>
    <property type="molecule type" value="Genomic_DNA"/>
</dbReference>
<evidence type="ECO:0000313" key="5">
    <source>
        <dbReference type="Proteomes" id="UP000824193"/>
    </source>
</evidence>
<dbReference type="InterPro" id="IPR036409">
    <property type="entry name" value="Aldolase_II/adducin_N_sf"/>
</dbReference>
<dbReference type="GO" id="GO:0005829">
    <property type="term" value="C:cytosol"/>
    <property type="evidence" value="ECO:0007669"/>
    <property type="project" value="TreeGrafter"/>
</dbReference>
<comment type="caution">
    <text evidence="4">The sequence shown here is derived from an EMBL/GenBank/DDBJ whole genome shotgun (WGS) entry which is preliminary data.</text>
</comment>